<organism evidence="22 23">
    <name type="scientific">Perilla frutescens var. hirtella</name>
    <name type="common">Perilla citriodora</name>
    <name type="synonym">Perilla setoyensis</name>
    <dbReference type="NCBI Taxonomy" id="608512"/>
    <lineage>
        <taxon>Eukaryota</taxon>
        <taxon>Viridiplantae</taxon>
        <taxon>Streptophyta</taxon>
        <taxon>Embryophyta</taxon>
        <taxon>Tracheophyta</taxon>
        <taxon>Spermatophyta</taxon>
        <taxon>Magnoliopsida</taxon>
        <taxon>eudicotyledons</taxon>
        <taxon>Gunneridae</taxon>
        <taxon>Pentapetalae</taxon>
        <taxon>asterids</taxon>
        <taxon>lamiids</taxon>
        <taxon>Lamiales</taxon>
        <taxon>Lamiaceae</taxon>
        <taxon>Nepetoideae</taxon>
        <taxon>Elsholtzieae</taxon>
        <taxon>Perilla</taxon>
    </lineage>
</organism>
<dbReference type="EMBL" id="SDAM02000150">
    <property type="protein sequence ID" value="KAH6827307.1"/>
    <property type="molecule type" value="Genomic_DNA"/>
</dbReference>
<protein>
    <submittedName>
        <fullName evidence="22">Uncharacterized protein</fullName>
    </submittedName>
</protein>
<dbReference type="InterPro" id="IPR018097">
    <property type="entry name" value="EGF_Ca-bd_CS"/>
</dbReference>
<keyword evidence="4" id="KW-0808">Transferase</keyword>
<keyword evidence="7" id="KW-0547">Nucleotide-binding</keyword>
<dbReference type="PROSITE" id="PS00108">
    <property type="entry name" value="PROTEIN_KINASE_ST"/>
    <property type="match status" value="1"/>
</dbReference>
<evidence type="ECO:0000256" key="19">
    <source>
        <dbReference type="SAM" id="SignalP"/>
    </source>
</evidence>
<reference evidence="22 23" key="1">
    <citation type="journal article" date="2021" name="Nat. Commun.">
        <title>Incipient diploidization of the medicinal plant Perilla within 10,000 years.</title>
        <authorList>
            <person name="Zhang Y."/>
            <person name="Shen Q."/>
            <person name="Leng L."/>
            <person name="Zhang D."/>
            <person name="Chen S."/>
            <person name="Shi Y."/>
            <person name="Ning Z."/>
            <person name="Chen S."/>
        </authorList>
    </citation>
    <scope>NUCLEOTIDE SEQUENCE [LARGE SCALE GENOMIC DNA]</scope>
    <source>
        <strain evidence="23">cv. PC099</strain>
    </source>
</reference>
<dbReference type="InterPro" id="IPR001881">
    <property type="entry name" value="EGF-like_Ca-bd_dom"/>
</dbReference>
<dbReference type="PANTHER" id="PTHR27005:SF353">
    <property type="entry name" value="WALL-ASSOCIATED RECEPTOR KINASE-LIKE 22"/>
    <property type="match status" value="1"/>
</dbReference>
<dbReference type="SMART" id="SM00220">
    <property type="entry name" value="S_TKc"/>
    <property type="match status" value="1"/>
</dbReference>
<evidence type="ECO:0000256" key="2">
    <source>
        <dbReference type="ARBA" id="ARBA00022527"/>
    </source>
</evidence>
<gene>
    <name evidence="22" type="ORF">C2S53_015367</name>
</gene>
<comment type="caution">
    <text evidence="16">Lacks conserved residue(s) required for the propagation of feature annotation.</text>
</comment>
<evidence type="ECO:0000259" key="21">
    <source>
        <dbReference type="PROSITE" id="PS50026"/>
    </source>
</evidence>
<comment type="catalytic activity">
    <reaction evidence="14">
        <text>L-seryl-[protein] + ATP = O-phospho-L-seryl-[protein] + ADP + H(+)</text>
        <dbReference type="Rhea" id="RHEA:17989"/>
        <dbReference type="Rhea" id="RHEA-COMP:9863"/>
        <dbReference type="Rhea" id="RHEA-COMP:11604"/>
        <dbReference type="ChEBI" id="CHEBI:15378"/>
        <dbReference type="ChEBI" id="CHEBI:29999"/>
        <dbReference type="ChEBI" id="CHEBI:30616"/>
        <dbReference type="ChEBI" id="CHEBI:83421"/>
        <dbReference type="ChEBI" id="CHEBI:456216"/>
    </reaction>
</comment>
<dbReference type="FunFam" id="3.30.200.20:FF:000043">
    <property type="entry name" value="Wall-associated receptor kinase 2"/>
    <property type="match status" value="1"/>
</dbReference>
<evidence type="ECO:0000256" key="7">
    <source>
        <dbReference type="ARBA" id="ARBA00022741"/>
    </source>
</evidence>
<keyword evidence="10 18" id="KW-1133">Transmembrane helix</keyword>
<dbReference type="Pfam" id="PF00069">
    <property type="entry name" value="Pkinase"/>
    <property type="match status" value="1"/>
</dbReference>
<evidence type="ECO:0000313" key="22">
    <source>
        <dbReference type="EMBL" id="KAH6827307.1"/>
    </source>
</evidence>
<dbReference type="PROSITE" id="PS01187">
    <property type="entry name" value="EGF_CA"/>
    <property type="match status" value="1"/>
</dbReference>
<dbReference type="GO" id="GO:0005524">
    <property type="term" value="F:ATP binding"/>
    <property type="evidence" value="ECO:0007669"/>
    <property type="project" value="UniProtKB-KW"/>
</dbReference>
<evidence type="ECO:0000256" key="17">
    <source>
        <dbReference type="SAM" id="MobiDB-lite"/>
    </source>
</evidence>
<keyword evidence="3 16" id="KW-0245">EGF-like domain</keyword>
<dbReference type="Proteomes" id="UP001190926">
    <property type="component" value="Unassembled WGS sequence"/>
</dbReference>
<dbReference type="CDD" id="cd14066">
    <property type="entry name" value="STKc_IRAK"/>
    <property type="match status" value="1"/>
</dbReference>
<feature type="region of interest" description="Disordered" evidence="17">
    <location>
        <begin position="685"/>
        <end position="705"/>
    </location>
</feature>
<dbReference type="PROSITE" id="PS50011">
    <property type="entry name" value="PROTEIN_KINASE_DOM"/>
    <property type="match status" value="1"/>
</dbReference>
<evidence type="ECO:0000256" key="18">
    <source>
        <dbReference type="SAM" id="Phobius"/>
    </source>
</evidence>
<dbReference type="InterPro" id="IPR049883">
    <property type="entry name" value="NOTCH1_EGF-like"/>
</dbReference>
<name>A0AAD4P673_PERFH</name>
<keyword evidence="8" id="KW-0418">Kinase</keyword>
<dbReference type="InterPro" id="IPR000742">
    <property type="entry name" value="EGF"/>
</dbReference>
<proteinExistence type="predicted"/>
<evidence type="ECO:0000256" key="6">
    <source>
        <dbReference type="ARBA" id="ARBA00022729"/>
    </source>
</evidence>
<comment type="catalytic activity">
    <reaction evidence="15">
        <text>L-threonyl-[protein] + ATP = O-phospho-L-threonyl-[protein] + ADP + H(+)</text>
        <dbReference type="Rhea" id="RHEA:46608"/>
        <dbReference type="Rhea" id="RHEA-COMP:11060"/>
        <dbReference type="Rhea" id="RHEA-COMP:11605"/>
        <dbReference type="ChEBI" id="CHEBI:15378"/>
        <dbReference type="ChEBI" id="CHEBI:30013"/>
        <dbReference type="ChEBI" id="CHEBI:30616"/>
        <dbReference type="ChEBI" id="CHEBI:61977"/>
        <dbReference type="ChEBI" id="CHEBI:456216"/>
    </reaction>
</comment>
<keyword evidence="12 16" id="KW-1015">Disulfide bond</keyword>
<evidence type="ECO:0000313" key="23">
    <source>
        <dbReference type="Proteomes" id="UP001190926"/>
    </source>
</evidence>
<dbReference type="GO" id="GO:0005509">
    <property type="term" value="F:calcium ion binding"/>
    <property type="evidence" value="ECO:0007669"/>
    <property type="project" value="InterPro"/>
</dbReference>
<dbReference type="SUPFAM" id="SSF56112">
    <property type="entry name" value="Protein kinase-like (PK-like)"/>
    <property type="match status" value="1"/>
</dbReference>
<dbReference type="GO" id="GO:0004674">
    <property type="term" value="F:protein serine/threonine kinase activity"/>
    <property type="evidence" value="ECO:0007669"/>
    <property type="project" value="UniProtKB-KW"/>
</dbReference>
<dbReference type="FunFam" id="1.10.510.10:FF:000084">
    <property type="entry name" value="Wall-associated receptor kinase 2"/>
    <property type="match status" value="1"/>
</dbReference>
<evidence type="ECO:0000256" key="12">
    <source>
        <dbReference type="ARBA" id="ARBA00023157"/>
    </source>
</evidence>
<dbReference type="InterPro" id="IPR025287">
    <property type="entry name" value="WAK_GUB"/>
</dbReference>
<dbReference type="Gene3D" id="1.10.510.10">
    <property type="entry name" value="Transferase(Phosphotransferase) domain 1"/>
    <property type="match status" value="1"/>
</dbReference>
<evidence type="ECO:0000256" key="16">
    <source>
        <dbReference type="PROSITE-ProRule" id="PRU00076"/>
    </source>
</evidence>
<dbReference type="AlphaFoldDB" id="A0AAD4P673"/>
<comment type="caution">
    <text evidence="22">The sequence shown here is derived from an EMBL/GenBank/DDBJ whole genome shotgun (WGS) entry which is preliminary data.</text>
</comment>
<evidence type="ECO:0000256" key="11">
    <source>
        <dbReference type="ARBA" id="ARBA00023136"/>
    </source>
</evidence>
<dbReference type="GO" id="GO:0030247">
    <property type="term" value="F:polysaccharide binding"/>
    <property type="evidence" value="ECO:0007669"/>
    <property type="project" value="InterPro"/>
</dbReference>
<dbReference type="InterPro" id="IPR045274">
    <property type="entry name" value="WAK-like"/>
</dbReference>
<dbReference type="InterPro" id="IPR008271">
    <property type="entry name" value="Ser/Thr_kinase_AS"/>
</dbReference>
<evidence type="ECO:0000256" key="10">
    <source>
        <dbReference type="ARBA" id="ARBA00022989"/>
    </source>
</evidence>
<dbReference type="Gene3D" id="2.10.25.10">
    <property type="entry name" value="Laminin"/>
    <property type="match status" value="2"/>
</dbReference>
<dbReference type="GO" id="GO:0007166">
    <property type="term" value="P:cell surface receptor signaling pathway"/>
    <property type="evidence" value="ECO:0007669"/>
    <property type="project" value="InterPro"/>
</dbReference>
<evidence type="ECO:0000256" key="1">
    <source>
        <dbReference type="ARBA" id="ARBA00004479"/>
    </source>
</evidence>
<dbReference type="Pfam" id="PF07645">
    <property type="entry name" value="EGF_CA"/>
    <property type="match status" value="1"/>
</dbReference>
<dbReference type="PROSITE" id="PS50026">
    <property type="entry name" value="EGF_3"/>
    <property type="match status" value="1"/>
</dbReference>
<keyword evidence="23" id="KW-1185">Reference proteome</keyword>
<sequence>MAPDAIFLGFFIFLLSKSQMTETARAMKSLSHCQTKCGEMEIPYPFGMKKGCYLDKTFEVMCNDSTGSATLASLGWEVKDISVSNSTLRRKDFNVETFKAKSDEWLTLSLDLVPAGNQYWISHNKNTFVVKGCDFLAYLYDSEVTLGVCASTCNHNPKKGVPLLPSTCQGLNCCQMDLLNDIRNCSLDVLRLSNSTDDHCGFFTFIDTDYLSSHLNFSVCKKRYTVPVVYEWAVGNTSCDRRNVCKQNSECYNYTTHTGYKCKCRKGYEGNPYHPEGCQDINECKRKYNPCSNNNRCVNTEGRYYCLPNRRHKLELAIPLGIGLALGLLLLVATGIWIWHKVKMIKNREMKQRFFKRNGGLLLQQQVTSSRASVSHELTLFKIEELEKATDKFSGSRILGKGGAGTIYKGMLSDGRIVAVKKANITNDSEIGQFVNEVCILSQISHRHIIKLFGCCLEAEVPLLVYEHISNSTLSHHIHNEQSISALSWENRLRIAAEVAGALAYLHSYASTAIFHRDIKSSNILLDENYRAVIADFGLSRSVSIDRTHLTTLVGGTFGYLDPEYFQSGQLNDKSDVYAYGVVLAEILTGQKAVSSAKDDIGLAIRFRSALKHDRLYEILDKVVAEEGQKHETLAVAKLAKRCLKINARKRPSMKEVAAELDRLRKMKELQKHQESFCHEHCSKSEKFYSSGIESEAGDDQTLSE</sequence>
<dbReference type="InterPro" id="IPR011009">
    <property type="entry name" value="Kinase-like_dom_sf"/>
</dbReference>
<dbReference type="SUPFAM" id="SSF57196">
    <property type="entry name" value="EGF/Laminin"/>
    <property type="match status" value="1"/>
</dbReference>
<feature type="domain" description="Protein kinase" evidence="20">
    <location>
        <begin position="393"/>
        <end position="664"/>
    </location>
</feature>
<dbReference type="SMART" id="SM00179">
    <property type="entry name" value="EGF_CA"/>
    <property type="match status" value="1"/>
</dbReference>
<dbReference type="Gene3D" id="3.30.200.20">
    <property type="entry name" value="Phosphorylase Kinase, domain 1"/>
    <property type="match status" value="1"/>
</dbReference>
<feature type="transmembrane region" description="Helical" evidence="18">
    <location>
        <begin position="316"/>
        <end position="339"/>
    </location>
</feature>
<keyword evidence="11 18" id="KW-0472">Membrane</keyword>
<keyword evidence="6 19" id="KW-0732">Signal</keyword>
<keyword evidence="13" id="KW-0325">Glycoprotein</keyword>
<evidence type="ECO:0000256" key="15">
    <source>
        <dbReference type="ARBA" id="ARBA00047951"/>
    </source>
</evidence>
<keyword evidence="9" id="KW-0067">ATP-binding</keyword>
<evidence type="ECO:0000256" key="13">
    <source>
        <dbReference type="ARBA" id="ARBA00023180"/>
    </source>
</evidence>
<keyword evidence="2" id="KW-0723">Serine/threonine-protein kinase</keyword>
<feature type="signal peptide" evidence="19">
    <location>
        <begin position="1"/>
        <end position="26"/>
    </location>
</feature>
<comment type="subcellular location">
    <subcellularLocation>
        <location evidence="1">Membrane</location>
        <topology evidence="1">Single-pass type I membrane protein</topology>
    </subcellularLocation>
</comment>
<evidence type="ECO:0000256" key="9">
    <source>
        <dbReference type="ARBA" id="ARBA00022840"/>
    </source>
</evidence>
<accession>A0AAD4P673</accession>
<dbReference type="GO" id="GO:0005886">
    <property type="term" value="C:plasma membrane"/>
    <property type="evidence" value="ECO:0007669"/>
    <property type="project" value="TreeGrafter"/>
</dbReference>
<evidence type="ECO:0000256" key="4">
    <source>
        <dbReference type="ARBA" id="ARBA00022679"/>
    </source>
</evidence>
<dbReference type="InterPro" id="IPR000719">
    <property type="entry name" value="Prot_kinase_dom"/>
</dbReference>
<feature type="chain" id="PRO_5042082855" evidence="19">
    <location>
        <begin position="27"/>
        <end position="705"/>
    </location>
</feature>
<evidence type="ECO:0000259" key="20">
    <source>
        <dbReference type="PROSITE" id="PS50011"/>
    </source>
</evidence>
<dbReference type="PANTHER" id="PTHR27005">
    <property type="entry name" value="WALL-ASSOCIATED RECEPTOR KINASE-LIKE 21"/>
    <property type="match status" value="1"/>
</dbReference>
<evidence type="ECO:0000256" key="5">
    <source>
        <dbReference type="ARBA" id="ARBA00022692"/>
    </source>
</evidence>
<dbReference type="CDD" id="cd00054">
    <property type="entry name" value="EGF_CA"/>
    <property type="match status" value="2"/>
</dbReference>
<dbReference type="Pfam" id="PF13947">
    <property type="entry name" value="GUB_WAK_bind"/>
    <property type="match status" value="1"/>
</dbReference>
<evidence type="ECO:0000256" key="14">
    <source>
        <dbReference type="ARBA" id="ARBA00047558"/>
    </source>
</evidence>
<evidence type="ECO:0000256" key="3">
    <source>
        <dbReference type="ARBA" id="ARBA00022536"/>
    </source>
</evidence>
<feature type="disulfide bond" evidence="16">
    <location>
        <begin position="245"/>
        <end position="262"/>
    </location>
</feature>
<feature type="domain" description="EGF-like" evidence="21">
    <location>
        <begin position="235"/>
        <end position="279"/>
    </location>
</feature>
<keyword evidence="5 18" id="KW-0812">Transmembrane</keyword>
<evidence type="ECO:0000256" key="8">
    <source>
        <dbReference type="ARBA" id="ARBA00022777"/>
    </source>
</evidence>